<reference evidence="2" key="1">
    <citation type="submission" date="2016-10" db="EMBL/GenBank/DDBJ databases">
        <authorList>
            <person name="Varghese N."/>
            <person name="Submissions S."/>
        </authorList>
    </citation>
    <scope>NUCLEOTIDE SEQUENCE [LARGE SCALE GENOMIC DNA]</scope>
    <source>
        <strain evidence="2">CGMCC 1.10369</strain>
    </source>
</reference>
<evidence type="ECO:0000313" key="1">
    <source>
        <dbReference type="EMBL" id="SDN27457.1"/>
    </source>
</evidence>
<accession>A0A1H0A218</accession>
<dbReference type="RefSeq" id="WP_090839918.1">
    <property type="nucleotide sequence ID" value="NZ_FNIL01000001.1"/>
</dbReference>
<protein>
    <recommendedName>
        <fullName evidence="3">Flagellar hook-length control protein FliK</fullName>
    </recommendedName>
</protein>
<gene>
    <name evidence="1" type="ORF">SAMN04488053_101321</name>
</gene>
<dbReference type="EMBL" id="FNIL01000001">
    <property type="protein sequence ID" value="SDN27457.1"/>
    <property type="molecule type" value="Genomic_DNA"/>
</dbReference>
<proteinExistence type="predicted"/>
<dbReference type="STRING" id="745820.SAMN04488053_101321"/>
<keyword evidence="2" id="KW-1185">Reference proteome</keyword>
<name>A0A1H0A218_9BACI</name>
<sequence>MQTKILNSFINRIDPSSTASIQLKPGQIFHGKITQLYTGSLAKLQVGQMQLTAQLEAQLEKGEKYWFRVAPGEGIPRLKVIENVSSATAQKHQSVQQILQQMGLQVNNQNEKMIQFLSQQNLPFTKQNVINAAPLLLNSPLPEKDTLQLLSSMMQRQLPISRDSFHALASLQNQLPLAEAMNQLAGALRANNIPGTMHLQQQLTSLQQTGQGNAPAQLKEIMQFISGSNTEAREQMVQVLQRLGITNQNTFNELIQQFKDGLLKQENFSVIKDIFPGALQRNGGSISIQQLSPLQVFDHFIKHLQLPSANSALQLLQLLGVKDPPQAMQSLQNFSREAVPENFRGFENALKAVAVPVTDTGGATSVRSSEQLHPLRVLMQQLGLNYESSVRSMLQNGSQQEAQQAASLKANLLNMLQNTQLPQGIKEQADFLLNRITGMQIVNQEQQGPLQHLLIQLPIASFDKFQDITIQWSGKENAEGTMDENHCRILFYLHLENLKELVIDVQIQNRIVTVNVFNENKKPVSVEKVWGPILTEKLLDMNYHLSSIQWKLPREELIKEPVNSQIQSTDYKPYKGVDYRI</sequence>
<evidence type="ECO:0000313" key="2">
    <source>
        <dbReference type="Proteomes" id="UP000198778"/>
    </source>
</evidence>
<dbReference type="Proteomes" id="UP000198778">
    <property type="component" value="Unassembled WGS sequence"/>
</dbReference>
<organism evidence="1 2">
    <name type="scientific">Alkalicoccus daliensis</name>
    <dbReference type="NCBI Taxonomy" id="745820"/>
    <lineage>
        <taxon>Bacteria</taxon>
        <taxon>Bacillati</taxon>
        <taxon>Bacillota</taxon>
        <taxon>Bacilli</taxon>
        <taxon>Bacillales</taxon>
        <taxon>Bacillaceae</taxon>
        <taxon>Alkalicoccus</taxon>
    </lineage>
</organism>
<evidence type="ECO:0008006" key="3">
    <source>
        <dbReference type="Google" id="ProtNLM"/>
    </source>
</evidence>
<dbReference type="OrthoDB" id="2351076at2"/>
<dbReference type="AlphaFoldDB" id="A0A1H0A218"/>